<feature type="chain" id="PRO_5047367296" description="Lipoprotein" evidence="1">
    <location>
        <begin position="24"/>
        <end position="190"/>
    </location>
</feature>
<dbReference type="RefSeq" id="WP_197902932.1">
    <property type="nucleotide sequence ID" value="NZ_JACSGR010000003.1"/>
</dbReference>
<keyword evidence="3" id="KW-1185">Reference proteome</keyword>
<name>A0ABS0N9R0_9NEIS</name>
<protein>
    <recommendedName>
        <fullName evidence="4">Lipoprotein</fullName>
    </recommendedName>
</protein>
<dbReference type="Proteomes" id="UP000768471">
    <property type="component" value="Unassembled WGS sequence"/>
</dbReference>
<evidence type="ECO:0000256" key="1">
    <source>
        <dbReference type="SAM" id="SignalP"/>
    </source>
</evidence>
<gene>
    <name evidence="2" type="ORF">H9Q10_05120</name>
</gene>
<feature type="signal peptide" evidence="1">
    <location>
        <begin position="1"/>
        <end position="23"/>
    </location>
</feature>
<accession>A0ABS0N9R0</accession>
<evidence type="ECO:0008006" key="4">
    <source>
        <dbReference type="Google" id="ProtNLM"/>
    </source>
</evidence>
<organism evidence="2 3">
    <name type="scientific">Eikenella glucosivorans</name>
    <dbReference type="NCBI Taxonomy" id="2766967"/>
    <lineage>
        <taxon>Bacteria</taxon>
        <taxon>Pseudomonadati</taxon>
        <taxon>Pseudomonadota</taxon>
        <taxon>Betaproteobacteria</taxon>
        <taxon>Neisseriales</taxon>
        <taxon>Neisseriaceae</taxon>
        <taxon>Eikenella</taxon>
    </lineage>
</organism>
<reference evidence="2 3" key="1">
    <citation type="submission" date="2020-09" db="EMBL/GenBank/DDBJ databases">
        <title>Eikenella S3660 sp. nov., isolated from a throat swab.</title>
        <authorList>
            <person name="Buhl M."/>
        </authorList>
    </citation>
    <scope>NUCLEOTIDE SEQUENCE [LARGE SCALE GENOMIC DNA]</scope>
    <source>
        <strain evidence="2 3">S3360</strain>
    </source>
</reference>
<sequence>MKTLAKTLVLTAAIAGLTACTTAQTPSAPAAAQSETRTGVVNDKAYTRSSNGAKAYQGKAQDIMGYISIDISDRKNLKPIGKIGRIDEQGNLSLSVPKDVSDDLLFVTNETPTGKMAETVAGGVLITKPNLQIWKADNDVMVLTYLSRDYRYVLDGVDYGMFRKGWNYAPMNGHKAQTDYGDYKWVLMDE</sequence>
<keyword evidence="1" id="KW-0732">Signal</keyword>
<evidence type="ECO:0000313" key="2">
    <source>
        <dbReference type="EMBL" id="MBH5329048.1"/>
    </source>
</evidence>
<dbReference type="PROSITE" id="PS51257">
    <property type="entry name" value="PROKAR_LIPOPROTEIN"/>
    <property type="match status" value="1"/>
</dbReference>
<evidence type="ECO:0000313" key="3">
    <source>
        <dbReference type="Proteomes" id="UP000768471"/>
    </source>
</evidence>
<dbReference type="EMBL" id="JACSGR010000003">
    <property type="protein sequence ID" value="MBH5329048.1"/>
    <property type="molecule type" value="Genomic_DNA"/>
</dbReference>
<proteinExistence type="predicted"/>
<comment type="caution">
    <text evidence="2">The sequence shown here is derived from an EMBL/GenBank/DDBJ whole genome shotgun (WGS) entry which is preliminary data.</text>
</comment>